<dbReference type="OrthoDB" id="120976at2759"/>
<dbReference type="GeneID" id="24440930"/>
<protein>
    <submittedName>
        <fullName evidence="1">Kinase domain protein, putative</fullName>
    </submittedName>
</protein>
<organism evidence="1 2">
    <name type="scientific">Tetrahymena thermophila (strain SB210)</name>
    <dbReference type="NCBI Taxonomy" id="312017"/>
    <lineage>
        <taxon>Eukaryota</taxon>
        <taxon>Sar</taxon>
        <taxon>Alveolata</taxon>
        <taxon>Ciliophora</taxon>
        <taxon>Intramacronucleata</taxon>
        <taxon>Oligohymenophorea</taxon>
        <taxon>Hymenostomatida</taxon>
        <taxon>Tetrahymenina</taxon>
        <taxon>Tetrahymenidae</taxon>
        <taxon>Tetrahymena</taxon>
    </lineage>
</organism>
<keyword evidence="2" id="KW-1185">Reference proteome</keyword>
<accession>W7XDF0</accession>
<keyword evidence="1" id="KW-0808">Transferase</keyword>
<proteinExistence type="predicted"/>
<dbReference type="InterPro" id="IPR032675">
    <property type="entry name" value="LRR_dom_sf"/>
</dbReference>
<gene>
    <name evidence="1" type="ORF">TTHERM_000856441</name>
</gene>
<dbReference type="EMBL" id="GG662716">
    <property type="protein sequence ID" value="EWS74668.1"/>
    <property type="molecule type" value="Genomic_DNA"/>
</dbReference>
<keyword evidence="1" id="KW-0418">Kinase</keyword>
<dbReference type="KEGG" id="tet:TTHERM_000856441"/>
<evidence type="ECO:0000313" key="2">
    <source>
        <dbReference type="Proteomes" id="UP000009168"/>
    </source>
</evidence>
<dbReference type="InParanoid" id="W7XDF0"/>
<sequence length="469" mass="53729">MNDIIFNINGKLSQQCCIFQEELQELLETMLKDGNVFQNARYYENSKYSLTLRAQNVKQKKLCAIQIFYFPFVDNLSTLNENQLKGDLPFKFILSQSIFKKFLINEYTFDIYETMRQSYRFQDLEQNQNNKVKHLKDAFKDYFELKYEFGNDVGNGIQQSISSCTNLISLNMTIQIKNNSYKLSMRGLCKGITECKNISTLILNLIFCGVDGEGAIQIGNTIGKCSNLQNFQLNLDGSQIGQDGVIGLAEGISYCQNLFCLVLSLNFCYIQGEELQILLQKIQMCPLISKLELHLSENELNYEDLTDISSQFSQFSYLYQLTLSFNFLIMMPDTILKIANDISQCQNLQYLSLNLKNCELNEDIAGMLGDGLSKCQLLKSLNLNLLGNESIQTEGVLKLLDGIINCQNINNLSINLFNCFFSCLDQFIGRKIRKMSNLKQLQLLTNSLVQAKTINHIRKALRLVNFIRQ</sequence>
<dbReference type="Proteomes" id="UP000009168">
    <property type="component" value="Unassembled WGS sequence"/>
</dbReference>
<evidence type="ECO:0000313" key="1">
    <source>
        <dbReference type="EMBL" id="EWS74668.1"/>
    </source>
</evidence>
<dbReference type="Gene3D" id="3.80.10.10">
    <property type="entry name" value="Ribonuclease Inhibitor"/>
    <property type="match status" value="2"/>
</dbReference>
<dbReference type="AlphaFoldDB" id="W7XDF0"/>
<name>W7XDF0_TETTS</name>
<dbReference type="RefSeq" id="XP_012652794.1">
    <property type="nucleotide sequence ID" value="XM_012797340.1"/>
</dbReference>
<dbReference type="GO" id="GO:0016301">
    <property type="term" value="F:kinase activity"/>
    <property type="evidence" value="ECO:0007669"/>
    <property type="project" value="UniProtKB-KW"/>
</dbReference>
<dbReference type="SUPFAM" id="SSF52047">
    <property type="entry name" value="RNI-like"/>
    <property type="match status" value="1"/>
</dbReference>
<reference evidence="2" key="1">
    <citation type="journal article" date="2006" name="PLoS Biol.">
        <title>Macronuclear genome sequence of the ciliate Tetrahymena thermophila, a model eukaryote.</title>
        <authorList>
            <person name="Eisen J.A."/>
            <person name="Coyne R.S."/>
            <person name="Wu M."/>
            <person name="Wu D."/>
            <person name="Thiagarajan M."/>
            <person name="Wortman J.R."/>
            <person name="Badger J.H."/>
            <person name="Ren Q."/>
            <person name="Amedeo P."/>
            <person name="Jones K.M."/>
            <person name="Tallon L.J."/>
            <person name="Delcher A.L."/>
            <person name="Salzberg S.L."/>
            <person name="Silva J.C."/>
            <person name="Haas B.J."/>
            <person name="Majoros W.H."/>
            <person name="Farzad M."/>
            <person name="Carlton J.M."/>
            <person name="Smith R.K. Jr."/>
            <person name="Garg J."/>
            <person name="Pearlman R.E."/>
            <person name="Karrer K.M."/>
            <person name="Sun L."/>
            <person name="Manning G."/>
            <person name="Elde N.C."/>
            <person name="Turkewitz A.P."/>
            <person name="Asai D.J."/>
            <person name="Wilkes D.E."/>
            <person name="Wang Y."/>
            <person name="Cai H."/>
            <person name="Collins K."/>
            <person name="Stewart B.A."/>
            <person name="Lee S.R."/>
            <person name="Wilamowska K."/>
            <person name="Weinberg Z."/>
            <person name="Ruzzo W.L."/>
            <person name="Wloga D."/>
            <person name="Gaertig J."/>
            <person name="Frankel J."/>
            <person name="Tsao C.-C."/>
            <person name="Gorovsky M.A."/>
            <person name="Keeling P.J."/>
            <person name="Waller R.F."/>
            <person name="Patron N.J."/>
            <person name="Cherry J.M."/>
            <person name="Stover N.A."/>
            <person name="Krieger C.J."/>
            <person name="del Toro C."/>
            <person name="Ryder H.F."/>
            <person name="Williamson S.C."/>
            <person name="Barbeau R.A."/>
            <person name="Hamilton E.P."/>
            <person name="Orias E."/>
        </authorList>
    </citation>
    <scope>NUCLEOTIDE SEQUENCE [LARGE SCALE GENOMIC DNA]</scope>
    <source>
        <strain evidence="2">SB210</strain>
    </source>
</reference>